<feature type="compositionally biased region" description="Acidic residues" evidence="1">
    <location>
        <begin position="228"/>
        <end position="243"/>
    </location>
</feature>
<dbReference type="OMA" id="DERECDG"/>
<gene>
    <name evidence="2" type="ORF">PCYB_114860</name>
</gene>
<feature type="region of interest" description="Disordered" evidence="1">
    <location>
        <begin position="536"/>
        <end position="572"/>
    </location>
</feature>
<feature type="region of interest" description="Disordered" evidence="1">
    <location>
        <begin position="89"/>
        <end position="153"/>
    </location>
</feature>
<feature type="compositionally biased region" description="Basic and acidic residues" evidence="1">
    <location>
        <begin position="244"/>
        <end position="261"/>
    </location>
</feature>
<sequence length="938" mass="108345">AYMKNALCLFYLWNLPLDGGERQTLYRAKVRKASRGQENKLHHAGDNYGYLDEGRNSEYEEILNEIIYEYEEEERKKKATIANVANGKVGSQVGGEVGDELGRGERQPGGHERGTNGELTHSTHQKGEDTRRSPSEGENPQKRSAHESNPQEEIKRIEKLKRNNFLSLCNINYDVLSLLLKKELKVEEQEGDDHYNRVSMFLEREAQKNGNETDEGYADEGYADEGYADEGYADEGYTDEGYADDGHTDHGHTRQGYADDGRTDRYAGDDLYIDDSLGRYLIKLDASFINSISAKEFHVLRNRMYKHIIYLKYRYLRNYKAAIQALKQKKETRAEHINKHVSVVYEEGEDDQASGDPSDGACSDRSDNTSGDRSDNTSGDRSDNTSGDRSDNTSGDRSDNTSDDRSDNTSDHPNGESIRKSAQISPTAQANNPRKDNTTRVSFLQPSNEDPENLEQIDTELSMENVKEIIDVNQRLSKLQTNFNDLKNFNVFHLLDRNTFLNSLRVNNFCFYNYDCPLLFKAMKAFVRRIRQGRLGKPAPNERTNVGGEKRSNSPGEVRREKRSDSPGEVHREHAQAFADDRCAYVCVPKLSDRGFLKYQNKSIVINLSTKGDQEKDHLPPVKELNIDTDKGILILSANDKHLNVHVRNICDKISYLTQSLSIWPQLNYDSEEACPRNVHIVKRILMLMLFYFDIKNLFVICLDNTSSKFFYHFLNKEEDNLFKNLHTQKNNQQEEYLYVNLNDLKFSHIFNRKFVPLYDMKKFFKNYVFLMKKEEKFYDISSFKRSSLFMFLDEHTDKHNHVISSNVQHFFYYKKFEYPFIYSVDNKYTLNTLRSFNEILLYLTSWIDIFHTGENENSGVGENDQGAQGDGDDGAPSPDVEELDRDVEKDQEEEEFIQNMKNQQQQDEENEDEDAYQKDERECDGAYGSDGNDNERG</sequence>
<name>K6UDZ6_PLACD</name>
<reference evidence="2 3" key="1">
    <citation type="journal article" date="2012" name="Nat. Genet.">
        <title>Plasmodium cynomolgi genome sequences provide insight into Plasmodium vivax and the monkey malaria clade.</title>
        <authorList>
            <person name="Tachibana S."/>
            <person name="Sullivan S.A."/>
            <person name="Kawai S."/>
            <person name="Nakamura S."/>
            <person name="Kim H.R."/>
            <person name="Goto N."/>
            <person name="Arisue N."/>
            <person name="Palacpac N.M.Q."/>
            <person name="Honma H."/>
            <person name="Yagi M."/>
            <person name="Tougan T."/>
            <person name="Katakai Y."/>
            <person name="Kaneko O."/>
            <person name="Mita T."/>
            <person name="Kita K."/>
            <person name="Yasutomi Y."/>
            <person name="Sutton P.L."/>
            <person name="Shakhbatyan R."/>
            <person name="Horii T."/>
            <person name="Yasunaga T."/>
            <person name="Barnwell J.W."/>
            <person name="Escalante A.A."/>
            <person name="Carlton J.M."/>
            <person name="Tanabe K."/>
        </authorList>
    </citation>
    <scope>NUCLEOTIDE SEQUENCE [LARGE SCALE GENOMIC DNA]</scope>
    <source>
        <strain evidence="2 3">B</strain>
    </source>
</reference>
<feature type="compositionally biased region" description="Basic and acidic residues" evidence="1">
    <location>
        <begin position="548"/>
        <end position="572"/>
    </location>
</feature>
<evidence type="ECO:0000313" key="3">
    <source>
        <dbReference type="Proteomes" id="UP000006319"/>
    </source>
</evidence>
<keyword evidence="3" id="KW-1185">Reference proteome</keyword>
<feature type="compositionally biased region" description="Basic and acidic residues" evidence="1">
    <location>
        <begin position="125"/>
        <end position="146"/>
    </location>
</feature>
<dbReference type="EMBL" id="DF157103">
    <property type="protein sequence ID" value="GAB67466.1"/>
    <property type="molecule type" value="Genomic_DNA"/>
</dbReference>
<dbReference type="GeneID" id="14693835"/>
<feature type="region of interest" description="Disordered" evidence="1">
    <location>
        <begin position="858"/>
        <end position="938"/>
    </location>
</feature>
<feature type="region of interest" description="Disordered" evidence="1">
    <location>
        <begin position="345"/>
        <end position="439"/>
    </location>
</feature>
<evidence type="ECO:0000256" key="1">
    <source>
        <dbReference type="SAM" id="MobiDB-lite"/>
    </source>
</evidence>
<feature type="compositionally biased region" description="Basic and acidic residues" evidence="1">
    <location>
        <begin position="916"/>
        <end position="925"/>
    </location>
</feature>
<dbReference type="Proteomes" id="UP000006319">
    <property type="component" value="Chromosome 11"/>
</dbReference>
<proteinExistence type="predicted"/>
<dbReference type="RefSeq" id="XP_004223413.1">
    <property type="nucleotide sequence ID" value="XM_004223365.1"/>
</dbReference>
<organism evidence="2 3">
    <name type="scientific">Plasmodium cynomolgi (strain B)</name>
    <dbReference type="NCBI Taxonomy" id="1120755"/>
    <lineage>
        <taxon>Eukaryota</taxon>
        <taxon>Sar</taxon>
        <taxon>Alveolata</taxon>
        <taxon>Apicomplexa</taxon>
        <taxon>Aconoidasida</taxon>
        <taxon>Haemosporida</taxon>
        <taxon>Plasmodiidae</taxon>
        <taxon>Plasmodium</taxon>
        <taxon>Plasmodium (Plasmodium)</taxon>
    </lineage>
</organism>
<feature type="compositionally biased region" description="Acidic residues" evidence="1">
    <location>
        <begin position="880"/>
        <end position="897"/>
    </location>
</feature>
<feature type="compositionally biased region" description="Polar residues" evidence="1">
    <location>
        <begin position="420"/>
        <end position="432"/>
    </location>
</feature>
<dbReference type="KEGG" id="pcy:PCYB_114860"/>
<evidence type="ECO:0000313" key="2">
    <source>
        <dbReference type="EMBL" id="GAB67466.1"/>
    </source>
</evidence>
<feature type="compositionally biased region" description="Basic and acidic residues" evidence="1">
    <location>
        <begin position="100"/>
        <end position="115"/>
    </location>
</feature>
<dbReference type="OrthoDB" id="372586at2759"/>
<accession>K6UDZ6</accession>
<feature type="region of interest" description="Disordered" evidence="1">
    <location>
        <begin position="228"/>
        <end position="261"/>
    </location>
</feature>
<dbReference type="eggNOG" id="ENOG502QXAT">
    <property type="taxonomic scope" value="Eukaryota"/>
</dbReference>
<dbReference type="VEuPathDB" id="PlasmoDB:PCYB_114860"/>
<feature type="non-terminal residue" evidence="2">
    <location>
        <position position="1"/>
    </location>
</feature>
<protein>
    <submittedName>
        <fullName evidence="2">Uncharacterized protein</fullName>
    </submittedName>
</protein>
<dbReference type="AlphaFoldDB" id="K6UDZ6"/>
<feature type="compositionally biased region" description="Basic and acidic residues" evidence="1">
    <location>
        <begin position="362"/>
        <end position="419"/>
    </location>
</feature>